<name>A0ACB9R6W9_9MYRT</name>
<protein>
    <submittedName>
        <fullName evidence="1">Uncharacterized protein</fullName>
    </submittedName>
</protein>
<keyword evidence="2" id="KW-1185">Reference proteome</keyword>
<accession>A0ACB9R6W9</accession>
<evidence type="ECO:0000313" key="2">
    <source>
        <dbReference type="Proteomes" id="UP001057402"/>
    </source>
</evidence>
<sequence length="340" mass="37437">MERKSRKPPQKTGSNKDKDDDLLLFRELRRRAKDRPVSLLQPVSDEFEPNGCLGRGIVGNYPLYRIAPTKKGSGSEFLAENDKNDYDWLKTPPATPLFPSLEMETNAEEYVVQREIPIMQPLSRFAGQSMSSDTTGSRTKHPIIKPNAPPHPLRLEKKDNISTAFLLNQKIAQEMGKLRIGNATSTSKLAKQQKPPSSNTLPAVLNSSNLPKSMGVGVTKTKLRSRGVSPMTRPSMLAPPTNDPIDRAVSAVRGRPMTTSLNGVKLTAPPQGTAAESNPKSRRQSCSPRRMRSHQQAETARQGSEAGSSSDRGRSQSRIRSQVLGSMMVDRVMNARRSAN</sequence>
<evidence type="ECO:0000313" key="1">
    <source>
        <dbReference type="EMBL" id="KAI4374021.1"/>
    </source>
</evidence>
<organism evidence="1 2">
    <name type="scientific">Melastoma candidum</name>
    <dbReference type="NCBI Taxonomy" id="119954"/>
    <lineage>
        <taxon>Eukaryota</taxon>
        <taxon>Viridiplantae</taxon>
        <taxon>Streptophyta</taxon>
        <taxon>Embryophyta</taxon>
        <taxon>Tracheophyta</taxon>
        <taxon>Spermatophyta</taxon>
        <taxon>Magnoliopsida</taxon>
        <taxon>eudicotyledons</taxon>
        <taxon>Gunneridae</taxon>
        <taxon>Pentapetalae</taxon>
        <taxon>rosids</taxon>
        <taxon>malvids</taxon>
        <taxon>Myrtales</taxon>
        <taxon>Melastomataceae</taxon>
        <taxon>Melastomatoideae</taxon>
        <taxon>Melastomateae</taxon>
        <taxon>Melastoma</taxon>
    </lineage>
</organism>
<gene>
    <name evidence="1" type="ORF">MLD38_012069</name>
</gene>
<comment type="caution">
    <text evidence="1">The sequence shown here is derived from an EMBL/GenBank/DDBJ whole genome shotgun (WGS) entry which is preliminary data.</text>
</comment>
<dbReference type="Proteomes" id="UP001057402">
    <property type="component" value="Chromosome 4"/>
</dbReference>
<proteinExistence type="predicted"/>
<reference evidence="2" key="1">
    <citation type="journal article" date="2023" name="Front. Plant Sci.">
        <title>Chromosomal-level genome assembly of Melastoma candidum provides insights into trichome evolution.</title>
        <authorList>
            <person name="Zhong Y."/>
            <person name="Wu W."/>
            <person name="Sun C."/>
            <person name="Zou P."/>
            <person name="Liu Y."/>
            <person name="Dai S."/>
            <person name="Zhou R."/>
        </authorList>
    </citation>
    <scope>NUCLEOTIDE SEQUENCE [LARGE SCALE GENOMIC DNA]</scope>
</reference>
<dbReference type="EMBL" id="CM042883">
    <property type="protein sequence ID" value="KAI4374021.1"/>
    <property type="molecule type" value="Genomic_DNA"/>
</dbReference>